<proteinExistence type="predicted"/>
<dbReference type="RefSeq" id="WP_284154005.1">
    <property type="nucleotide sequence ID" value="NZ_AP025516.1"/>
</dbReference>
<keyword evidence="3" id="KW-1185">Reference proteome</keyword>
<feature type="chain" id="PRO_5046726187" description="AMIN domain-containing protein" evidence="1">
    <location>
        <begin position="36"/>
        <end position="139"/>
    </location>
</feature>
<feature type="signal peptide" evidence="1">
    <location>
        <begin position="1"/>
        <end position="35"/>
    </location>
</feature>
<organism evidence="2 3">
    <name type="scientific">Desulfofustis limnaeus</name>
    <dbReference type="NCBI Taxonomy" id="2740163"/>
    <lineage>
        <taxon>Bacteria</taxon>
        <taxon>Pseudomonadati</taxon>
        <taxon>Thermodesulfobacteriota</taxon>
        <taxon>Desulfobulbia</taxon>
        <taxon>Desulfobulbales</taxon>
        <taxon>Desulfocapsaceae</taxon>
        <taxon>Desulfofustis</taxon>
    </lineage>
</organism>
<evidence type="ECO:0000313" key="3">
    <source>
        <dbReference type="Proteomes" id="UP000830055"/>
    </source>
</evidence>
<dbReference type="Proteomes" id="UP000830055">
    <property type="component" value="Chromosome"/>
</dbReference>
<reference evidence="2 3" key="1">
    <citation type="submission" date="2022-01" db="EMBL/GenBank/DDBJ databases">
        <title>Desulfofustis limnae sp. nov., a novel mesophilic sulfate-reducing bacterium isolated from marsh soil.</title>
        <authorList>
            <person name="Watanabe M."/>
            <person name="Takahashi A."/>
            <person name="Kojima H."/>
            <person name="Fukui M."/>
        </authorList>
    </citation>
    <scope>NUCLEOTIDE SEQUENCE [LARGE SCALE GENOMIC DNA]</scope>
    <source>
        <strain evidence="2 3">PPLL</strain>
    </source>
</reference>
<dbReference type="EMBL" id="AP025516">
    <property type="protein sequence ID" value="BDD86941.1"/>
    <property type="molecule type" value="Genomic_DNA"/>
</dbReference>
<protein>
    <recommendedName>
        <fullName evidence="4">AMIN domain-containing protein</fullName>
    </recommendedName>
</protein>
<keyword evidence="1" id="KW-0732">Signal</keyword>
<sequence length="139" mass="15087">MMTAKPLSRHRLLRLIVSCLGLLCTLTLGTGRADAASAQLLQGQANSIVVQINLEQPAPANLIAELYFPPGVQIVSASPHPAKIDRNRGVVRWLLKATRPGTQLLQVTGNQPLRLSDCTARIRYRQPGSGQMVEINASR</sequence>
<evidence type="ECO:0000313" key="2">
    <source>
        <dbReference type="EMBL" id="BDD86941.1"/>
    </source>
</evidence>
<evidence type="ECO:0000256" key="1">
    <source>
        <dbReference type="SAM" id="SignalP"/>
    </source>
</evidence>
<accession>A0ABN6M236</accession>
<name>A0ABN6M236_9BACT</name>
<evidence type="ECO:0008006" key="4">
    <source>
        <dbReference type="Google" id="ProtNLM"/>
    </source>
</evidence>
<gene>
    <name evidence="2" type="ORF">DPPLL_13060</name>
</gene>